<reference evidence="1" key="1">
    <citation type="submission" date="2018-02" db="EMBL/GenBank/DDBJ databases">
        <title>Rhizophora mucronata_Transcriptome.</title>
        <authorList>
            <person name="Meera S.P."/>
            <person name="Sreeshan A."/>
            <person name="Augustine A."/>
        </authorList>
    </citation>
    <scope>NUCLEOTIDE SEQUENCE</scope>
    <source>
        <tissue evidence="1">Leaf</tissue>
    </source>
</reference>
<name>A0A2P2LKQ7_RHIMU</name>
<protein>
    <submittedName>
        <fullName evidence="1">ThreoninetRNA ligase</fullName>
    </submittedName>
</protein>
<sequence>MSHELPLTSAINALAAKLFEISLAISIGEVIHFFPSFTVPSGKVILTQQKPQEFKIPEK</sequence>
<dbReference type="AlphaFoldDB" id="A0A2P2LKQ7"/>
<evidence type="ECO:0000313" key="1">
    <source>
        <dbReference type="EMBL" id="MBX18555.1"/>
    </source>
</evidence>
<proteinExistence type="predicted"/>
<keyword evidence="1" id="KW-0436">Ligase</keyword>
<dbReference type="GO" id="GO:0016874">
    <property type="term" value="F:ligase activity"/>
    <property type="evidence" value="ECO:0007669"/>
    <property type="project" value="UniProtKB-KW"/>
</dbReference>
<dbReference type="EMBL" id="GGEC01038071">
    <property type="protein sequence ID" value="MBX18555.1"/>
    <property type="molecule type" value="Transcribed_RNA"/>
</dbReference>
<organism evidence="1">
    <name type="scientific">Rhizophora mucronata</name>
    <name type="common">Asiatic mangrove</name>
    <dbReference type="NCBI Taxonomy" id="61149"/>
    <lineage>
        <taxon>Eukaryota</taxon>
        <taxon>Viridiplantae</taxon>
        <taxon>Streptophyta</taxon>
        <taxon>Embryophyta</taxon>
        <taxon>Tracheophyta</taxon>
        <taxon>Spermatophyta</taxon>
        <taxon>Magnoliopsida</taxon>
        <taxon>eudicotyledons</taxon>
        <taxon>Gunneridae</taxon>
        <taxon>Pentapetalae</taxon>
        <taxon>rosids</taxon>
        <taxon>fabids</taxon>
        <taxon>Malpighiales</taxon>
        <taxon>Rhizophoraceae</taxon>
        <taxon>Rhizophora</taxon>
    </lineage>
</organism>
<accession>A0A2P2LKQ7</accession>